<keyword evidence="4 7" id="KW-0812">Transmembrane</keyword>
<keyword evidence="5 7" id="KW-1133">Transmembrane helix</keyword>
<evidence type="ECO:0000313" key="10">
    <source>
        <dbReference type="EMBL" id="CDH44317.1"/>
    </source>
</evidence>
<evidence type="ECO:0000259" key="8">
    <source>
        <dbReference type="Pfam" id="PF02687"/>
    </source>
</evidence>
<dbReference type="InterPro" id="IPR003838">
    <property type="entry name" value="ABC3_permease_C"/>
</dbReference>
<evidence type="ECO:0000256" key="6">
    <source>
        <dbReference type="ARBA" id="ARBA00023136"/>
    </source>
</evidence>
<reference evidence="10 11" key="1">
    <citation type="journal article" date="2014" name="ISME J.">
        <title>Candidatus Competibacter-lineage genomes retrieved from metagenomes reveal functional metabolic diversity.</title>
        <authorList>
            <person name="McIlroy S.J."/>
            <person name="Albertsen M."/>
            <person name="Andresen E.K."/>
            <person name="Saunders A.M."/>
            <person name="Kristiansen R."/>
            <person name="Stokholm-Bjerregaard M."/>
            <person name="Nielsen K.L."/>
            <person name="Nielsen P.H."/>
        </authorList>
    </citation>
    <scope>NUCLEOTIDE SEQUENCE [LARGE SCALE GENOMIC DNA]</scope>
    <source>
        <strain evidence="10 11">Run_B_J11</strain>
    </source>
</reference>
<feature type="transmembrane region" description="Helical" evidence="7">
    <location>
        <begin position="300"/>
        <end position="322"/>
    </location>
</feature>
<evidence type="ECO:0000256" key="1">
    <source>
        <dbReference type="ARBA" id="ARBA00004651"/>
    </source>
</evidence>
<dbReference type="Pfam" id="PF12704">
    <property type="entry name" value="MacB_PCD"/>
    <property type="match status" value="1"/>
</dbReference>
<dbReference type="GO" id="GO:0005886">
    <property type="term" value="C:plasma membrane"/>
    <property type="evidence" value="ECO:0007669"/>
    <property type="project" value="UniProtKB-SubCell"/>
</dbReference>
<keyword evidence="11" id="KW-1185">Reference proteome</keyword>
<gene>
    <name evidence="10" type="ORF">BN874_160073</name>
</gene>
<keyword evidence="6 7" id="KW-0472">Membrane</keyword>
<evidence type="ECO:0000259" key="9">
    <source>
        <dbReference type="Pfam" id="PF12704"/>
    </source>
</evidence>
<dbReference type="RefSeq" id="WP_034431477.1">
    <property type="nucleotide sequence ID" value="NZ_CBTK010000068.1"/>
</dbReference>
<dbReference type="Proteomes" id="UP000019184">
    <property type="component" value="Unassembled WGS sequence"/>
</dbReference>
<dbReference type="PANTHER" id="PTHR43738">
    <property type="entry name" value="ABC TRANSPORTER, MEMBRANE PROTEIN"/>
    <property type="match status" value="1"/>
</dbReference>
<evidence type="ECO:0000256" key="3">
    <source>
        <dbReference type="ARBA" id="ARBA00022475"/>
    </source>
</evidence>
<dbReference type="InterPro" id="IPR051125">
    <property type="entry name" value="ABC-4/HrtB_transporter"/>
</dbReference>
<sequence length="380" mass="41120">MSWIALKMLFGDRAKYAGLIFGVAFSALLISQQSAFCVGLINTTPGLLYDIREPDLWVMDARVNTIDGGASLPDTALARVHGVPGIAWAAPLFKGVVTLIGQDQSQQTASLIGVDDSTLLGLPRERLLGSADDLRRSGAIFIDEAGYRLLWPGEPLRIGRVLELNDRRAVLVGVLRSSPQFTSSIAIFTQYRNAVQFAPGGRNRLSFLLARTRSGSDVRAVAASVSQRTGLKALTHDEFIRSTIDFFIRTTPIPASFGFVVVLGVIVGAVIIGLTFSLFIRDHLPQFAAMKAIGVSNATIIGMVLLQGLLVGFIGYAFGVGLTAFTLDLGRQYIPDFRSFFLPWPIVIGTAVIEIFMVITAGFIALRRVLVADPAMVFRT</sequence>
<evidence type="ECO:0000256" key="2">
    <source>
        <dbReference type="ARBA" id="ARBA00022448"/>
    </source>
</evidence>
<dbReference type="AlphaFoldDB" id="A0A7U7GA69"/>
<keyword evidence="2" id="KW-0813">Transport</keyword>
<evidence type="ECO:0000256" key="5">
    <source>
        <dbReference type="ARBA" id="ARBA00022989"/>
    </source>
</evidence>
<evidence type="ECO:0000313" key="11">
    <source>
        <dbReference type="Proteomes" id="UP000019184"/>
    </source>
</evidence>
<feature type="domain" description="ABC3 transporter permease C-terminal" evidence="8">
    <location>
        <begin position="259"/>
        <end position="370"/>
    </location>
</feature>
<dbReference type="Pfam" id="PF02687">
    <property type="entry name" value="FtsX"/>
    <property type="match status" value="1"/>
</dbReference>
<keyword evidence="3" id="KW-1003">Cell membrane</keyword>
<proteinExistence type="predicted"/>
<evidence type="ECO:0000256" key="7">
    <source>
        <dbReference type="SAM" id="Phobius"/>
    </source>
</evidence>
<protein>
    <recommendedName>
        <fullName evidence="12">ABC transporter permease</fullName>
    </recommendedName>
</protein>
<feature type="transmembrane region" description="Helical" evidence="7">
    <location>
        <begin position="342"/>
        <end position="366"/>
    </location>
</feature>
<evidence type="ECO:0008006" key="12">
    <source>
        <dbReference type="Google" id="ProtNLM"/>
    </source>
</evidence>
<dbReference type="InterPro" id="IPR025857">
    <property type="entry name" value="MacB_PCD"/>
</dbReference>
<accession>A0A7U7GA69</accession>
<feature type="domain" description="MacB-like periplasmic core" evidence="9">
    <location>
        <begin position="54"/>
        <end position="227"/>
    </location>
</feature>
<comment type="subcellular location">
    <subcellularLocation>
        <location evidence="1">Cell membrane</location>
        <topology evidence="1">Multi-pass membrane protein</topology>
    </subcellularLocation>
</comment>
<feature type="transmembrane region" description="Helical" evidence="7">
    <location>
        <begin position="257"/>
        <end position="280"/>
    </location>
</feature>
<name>A0A7U7GA69_9GAMM</name>
<dbReference type="OrthoDB" id="127862at2"/>
<organism evidence="10 11">
    <name type="scientific">Candidatus Contendobacter odensis Run_B_J11</name>
    <dbReference type="NCBI Taxonomy" id="1400861"/>
    <lineage>
        <taxon>Bacteria</taxon>
        <taxon>Pseudomonadati</taxon>
        <taxon>Pseudomonadota</taxon>
        <taxon>Gammaproteobacteria</taxon>
        <taxon>Candidatus Competibacteraceae</taxon>
        <taxon>Candidatus Contendibacter</taxon>
    </lineage>
</organism>
<dbReference type="EMBL" id="CBTK010000068">
    <property type="protein sequence ID" value="CDH44317.1"/>
    <property type="molecule type" value="Genomic_DNA"/>
</dbReference>
<comment type="caution">
    <text evidence="10">The sequence shown here is derived from an EMBL/GenBank/DDBJ whole genome shotgun (WGS) entry which is preliminary data.</text>
</comment>
<dbReference type="PANTHER" id="PTHR43738:SF1">
    <property type="entry name" value="HEMIN TRANSPORT SYSTEM PERMEASE PROTEIN HRTB-RELATED"/>
    <property type="match status" value="1"/>
</dbReference>
<evidence type="ECO:0000256" key="4">
    <source>
        <dbReference type="ARBA" id="ARBA00022692"/>
    </source>
</evidence>